<dbReference type="InterPro" id="IPR001791">
    <property type="entry name" value="Laminin_G"/>
</dbReference>
<gene>
    <name evidence="5" type="primary">NRXN1</name>
    <name evidence="5" type="ORF">Ciccas_003966</name>
</gene>
<dbReference type="InterPro" id="IPR013320">
    <property type="entry name" value="ConA-like_dom_sf"/>
</dbReference>
<reference evidence="5 6" key="1">
    <citation type="submission" date="2024-11" db="EMBL/GenBank/DDBJ databases">
        <title>Adaptive evolution of stress response genes in parasites aligns with host niche diversity.</title>
        <authorList>
            <person name="Hahn C."/>
            <person name="Resl P."/>
        </authorList>
    </citation>
    <scope>NUCLEOTIDE SEQUENCE [LARGE SCALE GENOMIC DNA]</scope>
    <source>
        <strain evidence="5">EGGRZ-B1_66</strain>
        <tissue evidence="5">Body</tissue>
    </source>
</reference>
<protein>
    <submittedName>
        <fullName evidence="5">Neurexin</fullName>
    </submittedName>
</protein>
<dbReference type="Pfam" id="PF02210">
    <property type="entry name" value="Laminin_G_2"/>
    <property type="match status" value="1"/>
</dbReference>
<dbReference type="AlphaFoldDB" id="A0ABD2QDN2"/>
<dbReference type="InterPro" id="IPR000742">
    <property type="entry name" value="EGF"/>
</dbReference>
<comment type="caution">
    <text evidence="5">The sequence shown here is derived from an EMBL/GenBank/DDBJ whole genome shotgun (WGS) entry which is preliminary data.</text>
</comment>
<feature type="domain" description="EGF-like" evidence="4">
    <location>
        <begin position="29"/>
        <end position="66"/>
    </location>
</feature>
<keyword evidence="2" id="KW-0245">EGF-like domain</keyword>
<dbReference type="Gene3D" id="2.60.120.200">
    <property type="match status" value="1"/>
</dbReference>
<dbReference type="PROSITE" id="PS50026">
    <property type="entry name" value="EGF_3"/>
    <property type="match status" value="1"/>
</dbReference>
<evidence type="ECO:0000256" key="3">
    <source>
        <dbReference type="SAM" id="Phobius"/>
    </source>
</evidence>
<dbReference type="Gene3D" id="2.10.25.10">
    <property type="entry name" value="Laminin"/>
    <property type="match status" value="1"/>
</dbReference>
<accession>A0ABD2QDN2</accession>
<evidence type="ECO:0000313" key="6">
    <source>
        <dbReference type="Proteomes" id="UP001626550"/>
    </source>
</evidence>
<comment type="caution">
    <text evidence="2">Lacks conserved residue(s) required for the propagation of feature annotation.</text>
</comment>
<keyword evidence="3" id="KW-0472">Membrane</keyword>
<feature type="transmembrane region" description="Helical" evidence="3">
    <location>
        <begin position="389"/>
        <end position="411"/>
    </location>
</feature>
<keyword evidence="1" id="KW-1015">Disulfide bond</keyword>
<keyword evidence="6" id="KW-1185">Reference proteome</keyword>
<dbReference type="PANTHER" id="PTHR15036:SF49">
    <property type="entry name" value="AXOTACTIN"/>
    <property type="match status" value="1"/>
</dbReference>
<keyword evidence="3" id="KW-0812">Transmembrane</keyword>
<evidence type="ECO:0000256" key="2">
    <source>
        <dbReference type="PROSITE-ProRule" id="PRU00076"/>
    </source>
</evidence>
<dbReference type="InterPro" id="IPR050372">
    <property type="entry name" value="Neurexin-related_CASP"/>
</dbReference>
<dbReference type="SUPFAM" id="SSF49899">
    <property type="entry name" value="Concanavalin A-like lectins/glucanases"/>
    <property type="match status" value="1"/>
</dbReference>
<organism evidence="5 6">
    <name type="scientific">Cichlidogyrus casuarinus</name>
    <dbReference type="NCBI Taxonomy" id="1844966"/>
    <lineage>
        <taxon>Eukaryota</taxon>
        <taxon>Metazoa</taxon>
        <taxon>Spiralia</taxon>
        <taxon>Lophotrochozoa</taxon>
        <taxon>Platyhelminthes</taxon>
        <taxon>Monogenea</taxon>
        <taxon>Monopisthocotylea</taxon>
        <taxon>Dactylogyridea</taxon>
        <taxon>Ancyrocephalidae</taxon>
        <taxon>Cichlidogyrus</taxon>
    </lineage>
</organism>
<evidence type="ECO:0000259" key="4">
    <source>
        <dbReference type="PROSITE" id="PS50026"/>
    </source>
</evidence>
<dbReference type="CDD" id="cd00054">
    <property type="entry name" value="EGF_CA"/>
    <property type="match status" value="1"/>
</dbReference>
<evidence type="ECO:0000256" key="1">
    <source>
        <dbReference type="ARBA" id="ARBA00023157"/>
    </source>
</evidence>
<dbReference type="PANTHER" id="PTHR15036">
    <property type="entry name" value="PIKACHURIN-LIKE PROTEIN"/>
    <property type="match status" value="1"/>
</dbReference>
<proteinExistence type="predicted"/>
<dbReference type="Proteomes" id="UP001626550">
    <property type="component" value="Unassembled WGS sequence"/>
</dbReference>
<dbReference type="EMBL" id="JBJKFK010000392">
    <property type="protein sequence ID" value="KAL3317382.1"/>
    <property type="molecule type" value="Genomic_DNA"/>
</dbReference>
<sequence length="589" mass="64983">MQLDNFNLLASSNSSEQSSAISAGCNEPNNEDCDQKSCSFGGSCVELSGGSRCDCARTSFSGSHCSLVETSLQLNPGLNASFVIYEFNPAMVQSVERVIFGFQLWPLLQNAHKTCSLIQIQSRPMKQLLNFYLEPSKDGRLILVARIDTDDKKVIMRQEDVQVNDGYYHLVQFERTPSGKVTFDLDFDHRVEHNSAIDLASGYKNIVIGLNSTNPPLEGVTSFSGIISGLHYNGVPLLDILAGKTRAPGVQVLQHRNLRFPDHFSPNLQRFPSRYLDGHLVSSFAPNDDAVTQKEQSKEGKRLITVRPECRQIKGVNCKPSSLGGIIVPRIEEYAGNSKKDDKFSDAPKDERPLTRVDSTVNVDHGATQNEKGNAILEFLNSLVLDVNMWLIVAISACCLLTIVFLMLGAYRCRKRDQGTFNLPRSRSYLQRSSSPSGSLLEKNNQKLFGNTVGIRENEIQNQYNKAIPIPMCYTAFGSDSIQRTNSPLQTVFASQSNAPPQLVMFTENPLARQNTSTVESTLSQGSSSLVRMAGLNSSPDTLGMDPSATHILLTTNPQLLCVDGTQALCSMSDDDKNQDQTRNWFVTS</sequence>
<keyword evidence="3" id="KW-1133">Transmembrane helix</keyword>
<dbReference type="GO" id="GO:0016020">
    <property type="term" value="C:membrane"/>
    <property type="evidence" value="ECO:0007669"/>
    <property type="project" value="UniProtKB-SubCell"/>
</dbReference>
<evidence type="ECO:0000313" key="5">
    <source>
        <dbReference type="EMBL" id="KAL3317382.1"/>
    </source>
</evidence>
<name>A0ABD2QDN2_9PLAT</name>